<accession>A0A318KNY1</accession>
<organism evidence="5 6">
    <name type="scientific">Rivihabitans pingtungensis</name>
    <dbReference type="NCBI Taxonomy" id="1054498"/>
    <lineage>
        <taxon>Bacteria</taxon>
        <taxon>Pseudomonadati</taxon>
        <taxon>Pseudomonadota</taxon>
        <taxon>Betaproteobacteria</taxon>
        <taxon>Neisseriales</taxon>
        <taxon>Aquaspirillaceae</taxon>
        <taxon>Rivihabitans</taxon>
    </lineage>
</organism>
<dbReference type="InterPro" id="IPR008258">
    <property type="entry name" value="Transglycosylase_SLT_dom_1"/>
</dbReference>
<keyword evidence="2" id="KW-0732">Signal</keyword>
<dbReference type="SUPFAM" id="SSF53955">
    <property type="entry name" value="Lysozyme-like"/>
    <property type="match status" value="1"/>
</dbReference>
<dbReference type="EMBL" id="QJKI01000006">
    <property type="protein sequence ID" value="PXX79521.1"/>
    <property type="molecule type" value="Genomic_DNA"/>
</dbReference>
<feature type="domain" description="DUF4124" evidence="4">
    <location>
        <begin position="13"/>
        <end position="56"/>
    </location>
</feature>
<name>A0A318KNY1_9NEIS</name>
<feature type="chain" id="PRO_5016281508" evidence="2">
    <location>
        <begin position="23"/>
        <end position="240"/>
    </location>
</feature>
<dbReference type="Gene3D" id="1.10.530.10">
    <property type="match status" value="1"/>
</dbReference>
<feature type="domain" description="Transglycosylase SLT" evidence="3">
    <location>
        <begin position="83"/>
        <end position="185"/>
    </location>
</feature>
<comment type="caution">
    <text evidence="5">The sequence shown here is derived from an EMBL/GenBank/DDBJ whole genome shotgun (WGS) entry which is preliminary data.</text>
</comment>
<dbReference type="PANTHER" id="PTHR37423">
    <property type="entry name" value="SOLUBLE LYTIC MUREIN TRANSGLYCOSYLASE-RELATED"/>
    <property type="match status" value="1"/>
</dbReference>
<reference evidence="5 6" key="1">
    <citation type="submission" date="2018-05" db="EMBL/GenBank/DDBJ databases">
        <title>Genomic Encyclopedia of Type Strains, Phase IV (KMG-IV): sequencing the most valuable type-strain genomes for metagenomic binning, comparative biology and taxonomic classification.</title>
        <authorList>
            <person name="Goeker M."/>
        </authorList>
    </citation>
    <scope>NUCLEOTIDE SEQUENCE [LARGE SCALE GENOMIC DNA]</scope>
    <source>
        <strain evidence="5 6">DSM 29661</strain>
    </source>
</reference>
<dbReference type="Pfam" id="PF01464">
    <property type="entry name" value="SLT"/>
    <property type="match status" value="1"/>
</dbReference>
<gene>
    <name evidence="5" type="ORF">DFR34_106157</name>
</gene>
<evidence type="ECO:0000313" key="6">
    <source>
        <dbReference type="Proteomes" id="UP000247555"/>
    </source>
</evidence>
<evidence type="ECO:0000259" key="4">
    <source>
        <dbReference type="Pfam" id="PF13511"/>
    </source>
</evidence>
<dbReference type="CDD" id="cd00254">
    <property type="entry name" value="LT-like"/>
    <property type="match status" value="1"/>
</dbReference>
<evidence type="ECO:0000259" key="3">
    <source>
        <dbReference type="Pfam" id="PF01464"/>
    </source>
</evidence>
<comment type="similarity">
    <text evidence="1">Belongs to the transglycosylase Slt family.</text>
</comment>
<dbReference type="InterPro" id="IPR000189">
    <property type="entry name" value="Transglyc_AS"/>
</dbReference>
<dbReference type="InterPro" id="IPR023346">
    <property type="entry name" value="Lysozyme-like_dom_sf"/>
</dbReference>
<evidence type="ECO:0000256" key="1">
    <source>
        <dbReference type="ARBA" id="ARBA00007734"/>
    </source>
</evidence>
<feature type="signal peptide" evidence="2">
    <location>
        <begin position="1"/>
        <end position="22"/>
    </location>
</feature>
<dbReference type="RefSeq" id="WP_110390430.1">
    <property type="nucleotide sequence ID" value="NZ_QJKI01000006.1"/>
</dbReference>
<proteinExistence type="inferred from homology"/>
<dbReference type="PROSITE" id="PS00922">
    <property type="entry name" value="TRANSGLYCOSYLASE"/>
    <property type="match status" value="1"/>
</dbReference>
<dbReference type="GO" id="GO:0000270">
    <property type="term" value="P:peptidoglycan metabolic process"/>
    <property type="evidence" value="ECO:0007669"/>
    <property type="project" value="InterPro"/>
</dbReference>
<dbReference type="OrthoDB" id="9815002at2"/>
<evidence type="ECO:0000256" key="2">
    <source>
        <dbReference type="SAM" id="SignalP"/>
    </source>
</evidence>
<protein>
    <submittedName>
        <fullName evidence="5">Uncharacterized protein DUF4124</fullName>
    </submittedName>
</protein>
<evidence type="ECO:0000313" key="5">
    <source>
        <dbReference type="EMBL" id="PXX79521.1"/>
    </source>
</evidence>
<dbReference type="InterPro" id="IPR025392">
    <property type="entry name" value="DUF4124"/>
</dbReference>
<dbReference type="Proteomes" id="UP000247555">
    <property type="component" value="Unassembled WGS sequence"/>
</dbReference>
<dbReference type="AlphaFoldDB" id="A0A318KNY1"/>
<dbReference type="PANTHER" id="PTHR37423:SF2">
    <property type="entry name" value="MEMBRANE-BOUND LYTIC MUREIN TRANSGLYCOSYLASE C"/>
    <property type="match status" value="1"/>
</dbReference>
<dbReference type="Pfam" id="PF13511">
    <property type="entry name" value="DUF4124"/>
    <property type="match status" value="1"/>
</dbReference>
<dbReference type="GO" id="GO:0008933">
    <property type="term" value="F:peptidoglycan lytic transglycosylase activity"/>
    <property type="evidence" value="ECO:0007669"/>
    <property type="project" value="InterPro"/>
</dbReference>
<sequence length="240" mass="26251">MTVFLRTLFFVTLSLAAWQAHADVYGFVDEQGEVHLADKPLDARYRLFKRGALPAASSGAATAELGRYLDARDQAALKRLTPLIEQTARRHQLEPALLHAVITVESGYHASAASPKGAQGLMQLMPDTAARFGVSAETVLEPRANLDAGARYLAFLLGLFDRRLDLALAAYNAGEGVVQRLGRIPPYEETEQYVKAVRGLYLRQGGRVLADGRLRAKADASLVRFTTSDATRTETENTSY</sequence>
<keyword evidence="6" id="KW-1185">Reference proteome</keyword>
<dbReference type="GO" id="GO:0016020">
    <property type="term" value="C:membrane"/>
    <property type="evidence" value="ECO:0007669"/>
    <property type="project" value="InterPro"/>
</dbReference>